<dbReference type="STRING" id="1732.SAMN02910417_02638"/>
<keyword evidence="1" id="KW-0812">Transmembrane</keyword>
<feature type="transmembrane region" description="Helical" evidence="1">
    <location>
        <begin position="30"/>
        <end position="50"/>
    </location>
</feature>
<reference evidence="2 3" key="1">
    <citation type="submission" date="2016-10" db="EMBL/GenBank/DDBJ databases">
        <authorList>
            <person name="de Groot N.N."/>
        </authorList>
    </citation>
    <scope>NUCLEOTIDE SEQUENCE [LARGE SCALE GENOMIC DNA]</scope>
    <source>
        <strain evidence="2 3">DSM 3217</strain>
    </source>
</reference>
<dbReference type="CDD" id="cd11304">
    <property type="entry name" value="Cadherin_repeat"/>
    <property type="match status" value="1"/>
</dbReference>
<dbReference type="Gene3D" id="3.80.10.10">
    <property type="entry name" value="Ribonuclease Inhibitor"/>
    <property type="match status" value="2"/>
</dbReference>
<evidence type="ECO:0000313" key="3">
    <source>
        <dbReference type="Proteomes" id="UP000199228"/>
    </source>
</evidence>
<dbReference type="EMBL" id="FMXR01000027">
    <property type="protein sequence ID" value="SDB35811.1"/>
    <property type="molecule type" value="Genomic_DNA"/>
</dbReference>
<name>A0A1G6CSF9_EUBOX</name>
<dbReference type="AlphaFoldDB" id="A0A1G6CSF9"/>
<dbReference type="InterPro" id="IPR011889">
    <property type="entry name" value="Liste_lipo_26"/>
</dbReference>
<dbReference type="InterPro" id="IPR032675">
    <property type="entry name" value="LRR_dom_sf"/>
</dbReference>
<dbReference type="NCBIfam" id="TIGR02167">
    <property type="entry name" value="Liste_lipo_26"/>
    <property type="match status" value="8"/>
</dbReference>
<proteinExistence type="predicted"/>
<gene>
    <name evidence="2" type="ORF">SAMN02910417_02638</name>
</gene>
<protein>
    <submittedName>
        <fullName evidence="2">Surface protein</fullName>
    </submittedName>
</protein>
<accession>A0A1G6CSF9</accession>
<evidence type="ECO:0000256" key="1">
    <source>
        <dbReference type="SAM" id="Phobius"/>
    </source>
</evidence>
<dbReference type="InterPro" id="IPR005046">
    <property type="entry name" value="DUF285"/>
</dbReference>
<dbReference type="GO" id="GO:0019005">
    <property type="term" value="C:SCF ubiquitin ligase complex"/>
    <property type="evidence" value="ECO:0007669"/>
    <property type="project" value="TreeGrafter"/>
</dbReference>
<dbReference type="PANTHER" id="PTHR13318">
    <property type="entry name" value="PARTNER OF PAIRED, ISOFORM B-RELATED"/>
    <property type="match status" value="1"/>
</dbReference>
<dbReference type="GO" id="GO:0031146">
    <property type="term" value="P:SCF-dependent proteasomal ubiquitin-dependent protein catabolic process"/>
    <property type="evidence" value="ECO:0007669"/>
    <property type="project" value="TreeGrafter"/>
</dbReference>
<dbReference type="SUPFAM" id="SSF52058">
    <property type="entry name" value="L domain-like"/>
    <property type="match status" value="1"/>
</dbReference>
<keyword evidence="1" id="KW-1133">Transmembrane helix</keyword>
<sequence length="561" mass="60957">MDSVIFLSNFEYFETKISYGGTKMKLSKRILVGILCAGLGMCSLPTAFAGTVKAYAVEAQTDIAFGTNVTGALDEDGVLTITVPSDGGTLDNTLFTTWTESYGGLLTAIKMAEGNGTLYLPSNSSYLFAECSNLVSIDTSAWDTSNVTNMQYMFRNCAGLESIELSGFNTENVTNLGGMFRGCAEIESLDLSSFDTSKVTDMSYMFRACSTLTSLDLSGFNTSNVKNMGTMFGDCTRLESVNVSSFDTSKVTDLSFMFYFCNKLTTIDVSGFNTEHVQNMVGMFYQCTNLKSIDVSSFDTSYVKEFSSMFAYCNSLTSLDLSSFDISSANYADGMFCESNNLQTIKTPKSTSDCVSELPGYYETTAGLVYTELPSEVSTSVLLTKSNIKNATISLSQKSYTYTGKAIKPEVTVKLGNITLTQGTDYTVSYSNNKKVGTATVTVKAKNTCSGTVKKTFVIKKAINTLKVKAKKVNVKYSKIKEKSQSLNISKVLSVSKNKGKVTYSKISGNSKITINKKTGRITIKKGLTKGLYKVKIKVTATGNSKYKSKIVTKIGKIKVK</sequence>
<keyword evidence="3" id="KW-1185">Reference proteome</keyword>
<organism evidence="2 3">
    <name type="scientific">Eubacterium oxidoreducens</name>
    <dbReference type="NCBI Taxonomy" id="1732"/>
    <lineage>
        <taxon>Bacteria</taxon>
        <taxon>Bacillati</taxon>
        <taxon>Bacillota</taxon>
        <taxon>Clostridia</taxon>
        <taxon>Eubacteriales</taxon>
        <taxon>Eubacteriaceae</taxon>
        <taxon>Eubacterium</taxon>
    </lineage>
</organism>
<evidence type="ECO:0000313" key="2">
    <source>
        <dbReference type="EMBL" id="SDB35811.1"/>
    </source>
</evidence>
<dbReference type="OrthoDB" id="5847479at2"/>
<dbReference type="Pfam" id="PF03382">
    <property type="entry name" value="DUF285"/>
    <property type="match status" value="1"/>
</dbReference>
<keyword evidence="1" id="KW-0472">Membrane</keyword>
<dbReference type="Proteomes" id="UP000199228">
    <property type="component" value="Unassembled WGS sequence"/>
</dbReference>